<dbReference type="Proteomes" id="UP000460718">
    <property type="component" value="Unassembled WGS sequence"/>
</dbReference>
<dbReference type="Proteomes" id="UP000437068">
    <property type="component" value="Unassembled WGS sequence"/>
</dbReference>
<dbReference type="EMBL" id="QXGF01002463">
    <property type="protein sequence ID" value="KAE8924582.1"/>
    <property type="molecule type" value="Genomic_DNA"/>
</dbReference>
<evidence type="ECO:0000313" key="2">
    <source>
        <dbReference type="EMBL" id="KAE8924582.1"/>
    </source>
</evidence>
<evidence type="ECO:0000313" key="4">
    <source>
        <dbReference type="EMBL" id="KAE9075247.1"/>
    </source>
</evidence>
<evidence type="ECO:0000313" key="10">
    <source>
        <dbReference type="Proteomes" id="UP000429523"/>
    </source>
</evidence>
<dbReference type="Proteomes" id="UP000433483">
    <property type="component" value="Unassembled WGS sequence"/>
</dbReference>
<evidence type="ECO:0008006" key="18">
    <source>
        <dbReference type="Google" id="ProtNLM"/>
    </source>
</evidence>
<evidence type="ECO:0000313" key="13">
    <source>
        <dbReference type="Proteomes" id="UP000440367"/>
    </source>
</evidence>
<feature type="chain" id="PRO_5036165882" description="RxLR effector protein" evidence="1">
    <location>
        <begin position="23"/>
        <end position="53"/>
    </location>
</feature>
<accession>A0A6A3RDW9</accession>
<name>A0A6A3RDW9_9STRA</name>
<dbReference type="AlphaFoldDB" id="A0A6A3RDW9"/>
<evidence type="ECO:0000313" key="15">
    <source>
        <dbReference type="Proteomes" id="UP000441208"/>
    </source>
</evidence>
<organism evidence="6 14">
    <name type="scientific">Phytophthora fragariae</name>
    <dbReference type="NCBI Taxonomy" id="53985"/>
    <lineage>
        <taxon>Eukaryota</taxon>
        <taxon>Sar</taxon>
        <taxon>Stramenopiles</taxon>
        <taxon>Oomycota</taxon>
        <taxon>Peronosporomycetes</taxon>
        <taxon>Peronosporales</taxon>
        <taxon>Peronosporaceae</taxon>
        <taxon>Phytophthora</taxon>
    </lineage>
</organism>
<evidence type="ECO:0000313" key="12">
    <source>
        <dbReference type="Proteomes" id="UP000437068"/>
    </source>
</evidence>
<reference evidence="10 11" key="1">
    <citation type="submission" date="2018-08" db="EMBL/GenBank/DDBJ databases">
        <title>Genomic investigation of the strawberry pathogen Phytophthora fragariae indicates pathogenicity is determined by transcriptional variation in three key races.</title>
        <authorList>
            <person name="Adams T.M."/>
            <person name="Armitage A.D."/>
            <person name="Sobczyk M.K."/>
            <person name="Bates H.J."/>
            <person name="Dunwell J.M."/>
            <person name="Nellist C.F."/>
            <person name="Harrison R.J."/>
        </authorList>
    </citation>
    <scope>NUCLEOTIDE SEQUENCE [LARGE SCALE GENOMIC DNA]</scope>
    <source>
        <strain evidence="9 12">A4</strain>
        <strain evidence="8 13">BC-1</strain>
        <strain evidence="7 11">NOV-27</strain>
        <strain evidence="6 14">NOV-5</strain>
        <strain evidence="5 15">NOV-71</strain>
        <strain evidence="2 10">NOV-9</strain>
        <strain evidence="4 17">ONT-3</strain>
        <strain evidence="3 16">SCRP245</strain>
    </source>
</reference>
<dbReference type="EMBL" id="QXGE01002384">
    <property type="protein sequence ID" value="KAE9282350.1"/>
    <property type="molecule type" value="Genomic_DNA"/>
</dbReference>
<evidence type="ECO:0000256" key="1">
    <source>
        <dbReference type="SAM" id="SignalP"/>
    </source>
</evidence>
<dbReference type="EMBL" id="QXGA01002623">
    <property type="protein sequence ID" value="KAE9094500.1"/>
    <property type="molecule type" value="Genomic_DNA"/>
</dbReference>
<dbReference type="EMBL" id="QXGB01002588">
    <property type="protein sequence ID" value="KAE9176619.1"/>
    <property type="molecule type" value="Genomic_DNA"/>
</dbReference>
<dbReference type="Proteomes" id="UP000440367">
    <property type="component" value="Unassembled WGS sequence"/>
</dbReference>
<evidence type="ECO:0000313" key="6">
    <source>
        <dbReference type="EMBL" id="KAE9094500.1"/>
    </source>
</evidence>
<evidence type="ECO:0000313" key="5">
    <source>
        <dbReference type="EMBL" id="KAE9076217.1"/>
    </source>
</evidence>
<protein>
    <recommendedName>
        <fullName evidence="18">RxLR effector protein</fullName>
    </recommendedName>
</protein>
<dbReference type="Proteomes" id="UP000441208">
    <property type="component" value="Unassembled WGS sequence"/>
</dbReference>
<proteinExistence type="predicted"/>
<dbReference type="OrthoDB" id="10268464at2759"/>
<dbReference type="EMBL" id="QXFZ01002528">
    <property type="protein sequence ID" value="KAE9076217.1"/>
    <property type="molecule type" value="Genomic_DNA"/>
</dbReference>
<evidence type="ECO:0000313" key="14">
    <source>
        <dbReference type="Proteomes" id="UP000440732"/>
    </source>
</evidence>
<gene>
    <name evidence="9" type="ORF">PF001_g23351</name>
    <name evidence="8" type="ORF">PF002_g25810</name>
    <name evidence="7" type="ORF">PF005_g24850</name>
    <name evidence="6" type="ORF">PF006_g24206</name>
    <name evidence="5" type="ORF">PF007_g24710</name>
    <name evidence="2" type="ORF">PF009_g25189</name>
    <name evidence="4" type="ORF">PF010_g24379</name>
    <name evidence="3" type="ORF">PF011_g23716</name>
</gene>
<evidence type="ECO:0000313" key="7">
    <source>
        <dbReference type="EMBL" id="KAE9176619.1"/>
    </source>
</evidence>
<dbReference type="EMBL" id="QXFW01002575">
    <property type="protein sequence ID" value="KAE8977271.1"/>
    <property type="molecule type" value="Genomic_DNA"/>
</dbReference>
<evidence type="ECO:0000313" key="9">
    <source>
        <dbReference type="EMBL" id="KAE9282350.1"/>
    </source>
</evidence>
<dbReference type="Proteomes" id="UP000429523">
    <property type="component" value="Unassembled WGS sequence"/>
</dbReference>
<feature type="signal peptide" evidence="1">
    <location>
        <begin position="1"/>
        <end position="22"/>
    </location>
</feature>
<keyword evidence="11" id="KW-1185">Reference proteome</keyword>
<evidence type="ECO:0000313" key="11">
    <source>
        <dbReference type="Proteomes" id="UP000433483"/>
    </source>
</evidence>
<evidence type="ECO:0000313" key="16">
    <source>
        <dbReference type="Proteomes" id="UP000460718"/>
    </source>
</evidence>
<sequence>MMVNFNVKYVTGFCVILSSSWALNGQAQKACRCPCCSGIRDVHVFCCLILMAP</sequence>
<evidence type="ECO:0000313" key="3">
    <source>
        <dbReference type="EMBL" id="KAE8977271.1"/>
    </source>
</evidence>
<comment type="caution">
    <text evidence="6">The sequence shown here is derived from an EMBL/GenBank/DDBJ whole genome shotgun (WGS) entry which is preliminary data.</text>
</comment>
<keyword evidence="1" id="KW-0732">Signal</keyword>
<dbReference type="EMBL" id="QXGD01002589">
    <property type="protein sequence ID" value="KAE9186676.1"/>
    <property type="molecule type" value="Genomic_DNA"/>
</dbReference>
<evidence type="ECO:0000313" key="8">
    <source>
        <dbReference type="EMBL" id="KAE9186676.1"/>
    </source>
</evidence>
<dbReference type="Proteomes" id="UP000440732">
    <property type="component" value="Unassembled WGS sequence"/>
</dbReference>
<evidence type="ECO:0000313" key="17">
    <source>
        <dbReference type="Proteomes" id="UP000488956"/>
    </source>
</evidence>
<dbReference type="EMBL" id="QXFX01002620">
    <property type="protein sequence ID" value="KAE9075247.1"/>
    <property type="molecule type" value="Genomic_DNA"/>
</dbReference>
<dbReference type="Proteomes" id="UP000488956">
    <property type="component" value="Unassembled WGS sequence"/>
</dbReference>